<accession>A0ABV7G434</accession>
<gene>
    <name evidence="2" type="ORF">ACFOD4_14590</name>
</gene>
<keyword evidence="1" id="KW-0472">Membrane</keyword>
<protein>
    <submittedName>
        <fullName evidence="2">Uncharacterized protein</fullName>
    </submittedName>
</protein>
<comment type="caution">
    <text evidence="2">The sequence shown here is derived from an EMBL/GenBank/DDBJ whole genome shotgun (WGS) entry which is preliminary data.</text>
</comment>
<keyword evidence="1" id="KW-0812">Transmembrane</keyword>
<proteinExistence type="predicted"/>
<evidence type="ECO:0000313" key="3">
    <source>
        <dbReference type="Proteomes" id="UP001595593"/>
    </source>
</evidence>
<dbReference type="EMBL" id="JBHRTN010000018">
    <property type="protein sequence ID" value="MFC3126293.1"/>
    <property type="molecule type" value="Genomic_DNA"/>
</dbReference>
<evidence type="ECO:0000313" key="2">
    <source>
        <dbReference type="EMBL" id="MFC3126293.1"/>
    </source>
</evidence>
<dbReference type="Proteomes" id="UP001595593">
    <property type="component" value="Unassembled WGS sequence"/>
</dbReference>
<feature type="transmembrane region" description="Helical" evidence="1">
    <location>
        <begin position="20"/>
        <end position="42"/>
    </location>
</feature>
<keyword evidence="1" id="KW-1133">Transmembrane helix</keyword>
<evidence type="ECO:0000256" key="1">
    <source>
        <dbReference type="SAM" id="Phobius"/>
    </source>
</evidence>
<sequence length="43" mass="4289">MSIRPGFSLRDPLVLAAGAGSRLALAALLLAALWGGVAWALAA</sequence>
<name>A0ABV7G434_9PROT</name>
<reference evidence="3" key="1">
    <citation type="journal article" date="2019" name="Int. J. Syst. Evol. Microbiol.">
        <title>The Global Catalogue of Microorganisms (GCM) 10K type strain sequencing project: providing services to taxonomists for standard genome sequencing and annotation.</title>
        <authorList>
            <consortium name="The Broad Institute Genomics Platform"/>
            <consortium name="The Broad Institute Genome Sequencing Center for Infectious Disease"/>
            <person name="Wu L."/>
            <person name="Ma J."/>
        </authorList>
    </citation>
    <scope>NUCLEOTIDE SEQUENCE [LARGE SCALE GENOMIC DNA]</scope>
    <source>
        <strain evidence="3">KCTC 52094</strain>
    </source>
</reference>
<keyword evidence="3" id="KW-1185">Reference proteome</keyword>
<organism evidence="2 3">
    <name type="scientific">Teichococcus globiformis</name>
    <dbReference type="NCBI Taxonomy" id="2307229"/>
    <lineage>
        <taxon>Bacteria</taxon>
        <taxon>Pseudomonadati</taxon>
        <taxon>Pseudomonadota</taxon>
        <taxon>Alphaproteobacteria</taxon>
        <taxon>Acetobacterales</taxon>
        <taxon>Roseomonadaceae</taxon>
        <taxon>Roseomonas</taxon>
    </lineage>
</organism>
<dbReference type="RefSeq" id="WP_379597529.1">
    <property type="nucleotide sequence ID" value="NZ_JBHRTN010000018.1"/>
</dbReference>